<reference evidence="3 4" key="1">
    <citation type="submission" date="2017-01" db="EMBL/GenBank/DDBJ databases">
        <authorList>
            <person name="Varghese N."/>
            <person name="Submissions S."/>
        </authorList>
    </citation>
    <scope>NUCLEOTIDE SEQUENCE [LARGE SCALE GENOMIC DNA]</scope>
    <source>
        <strain evidence="3 4">DSM 44280</strain>
    </source>
</reference>
<keyword evidence="3" id="KW-0808">Transferase</keyword>
<dbReference type="InterPro" id="IPR032576">
    <property type="entry name" value="DUF4921"/>
</dbReference>
<evidence type="ECO:0000259" key="2">
    <source>
        <dbReference type="Pfam" id="PF16268"/>
    </source>
</evidence>
<keyword evidence="3" id="KW-0548">Nucleotidyltransferase</keyword>
<keyword evidence="4" id="KW-1185">Reference proteome</keyword>
<dbReference type="PANTHER" id="PTHR42763:SF2">
    <property type="entry name" value="ADP-GLUCOSE PHOSPHORYLASE"/>
    <property type="match status" value="1"/>
</dbReference>
<evidence type="ECO:0000313" key="3">
    <source>
        <dbReference type="EMBL" id="SIP91772.1"/>
    </source>
</evidence>
<dbReference type="SUPFAM" id="SSF54197">
    <property type="entry name" value="HIT-like"/>
    <property type="match status" value="1"/>
</dbReference>
<dbReference type="AlphaFoldDB" id="A0A9X8R0Y0"/>
<comment type="caution">
    <text evidence="3">The sequence shown here is derived from an EMBL/GenBank/DDBJ whole genome shotgun (WGS) entry which is preliminary data.</text>
</comment>
<dbReference type="Proteomes" id="UP000185547">
    <property type="component" value="Unassembled WGS sequence"/>
</dbReference>
<dbReference type="Gene3D" id="3.30.428.10">
    <property type="entry name" value="HIT-like"/>
    <property type="match status" value="1"/>
</dbReference>
<evidence type="ECO:0000313" key="4">
    <source>
        <dbReference type="Proteomes" id="UP000185547"/>
    </source>
</evidence>
<dbReference type="Pfam" id="PF16268">
    <property type="entry name" value="DUF4921"/>
    <property type="match status" value="1"/>
</dbReference>
<dbReference type="InterPro" id="IPR053177">
    <property type="entry name" value="ADP-glucose_phosphorylase"/>
</dbReference>
<gene>
    <name evidence="3" type="ORF">SAMN05421802_102128</name>
</gene>
<sequence>MVACMSNPAMNPAHSYHVALRTMADGTLKQVNPFSGTEVWTVPGRGNRPLTATGAPPEPLGPGAHTDTCNFCEARKLRTPPEKSRLVADGEGFAILRDAMPDELDNTVAEFRRVPNLFEIVSYDYWQKNYGYEMPVARRSHMERYLADPAGREHVLEIVRTRLAAAGQDPDKPEDELLELAPAYFGGGHDVIIGRRHFADGATRTDQLAGSGSLTPEEHYRFIAFTVDSLRDLVEQHTYARYVVVFQNWLSPAGASFEHLHKQLVAIDERGVNAETETAKLRQNLNLYNDWGVNHAFYQNLVIAENDHAILTAGVGHRYPTMTVYSKSRASEPWEHTDEEVRAVSDLLHAAHAATGGQVATNEEWHYRPVDLDVPMPWRINVKWRISTLAGFEGGTQIYVNTLSPFDMRDRATAALRTLRSDGHVAPSLRIAEECTPAPNLLRYNPNLER</sequence>
<feature type="region of interest" description="Disordered" evidence="1">
    <location>
        <begin position="42"/>
        <end position="63"/>
    </location>
</feature>
<accession>A0A9X8R0Y0</accession>
<dbReference type="InterPro" id="IPR036265">
    <property type="entry name" value="HIT-like_sf"/>
</dbReference>
<organism evidence="3 4">
    <name type="scientific">Corynebacterium afermentans</name>
    <dbReference type="NCBI Taxonomy" id="38286"/>
    <lineage>
        <taxon>Bacteria</taxon>
        <taxon>Bacillati</taxon>
        <taxon>Actinomycetota</taxon>
        <taxon>Actinomycetes</taxon>
        <taxon>Mycobacteriales</taxon>
        <taxon>Corynebacteriaceae</taxon>
        <taxon>Corynebacterium</taxon>
    </lineage>
</organism>
<proteinExistence type="predicted"/>
<evidence type="ECO:0000256" key="1">
    <source>
        <dbReference type="SAM" id="MobiDB-lite"/>
    </source>
</evidence>
<dbReference type="EMBL" id="FTMH01000002">
    <property type="protein sequence ID" value="SIP91772.1"/>
    <property type="molecule type" value="Genomic_DNA"/>
</dbReference>
<dbReference type="GO" id="GO:0016779">
    <property type="term" value="F:nucleotidyltransferase activity"/>
    <property type="evidence" value="ECO:0007669"/>
    <property type="project" value="UniProtKB-KW"/>
</dbReference>
<feature type="domain" description="DUF4921" evidence="2">
    <location>
        <begin position="23"/>
        <end position="444"/>
    </location>
</feature>
<dbReference type="PANTHER" id="PTHR42763">
    <property type="entry name" value="ADP-GLUCOSE PHOSPHORYLASE"/>
    <property type="match status" value="1"/>
</dbReference>
<name>A0A9X8R0Y0_9CORY</name>
<protein>
    <submittedName>
        <fullName evidence="3">Galactose-1-phosphate uridylyltransferase</fullName>
    </submittedName>
</protein>